<dbReference type="SUPFAM" id="SSF46955">
    <property type="entry name" value="Putative DNA-binding domain"/>
    <property type="match status" value="2"/>
</dbReference>
<dbReference type="PROSITE" id="PS51447">
    <property type="entry name" value="FDX_ACB"/>
    <property type="match status" value="1"/>
</dbReference>
<feature type="binding site" evidence="11">
    <location>
        <position position="376"/>
    </location>
    <ligand>
        <name>Mg(2+)</name>
        <dbReference type="ChEBI" id="CHEBI:18420"/>
        <note>shared with alpha subunit</note>
    </ligand>
</feature>
<dbReference type="InterPro" id="IPR036690">
    <property type="entry name" value="Fdx_antiC-bd_sf"/>
</dbReference>
<dbReference type="Gene3D" id="3.30.930.10">
    <property type="entry name" value="Bira Bifunctional Protein, Domain 2"/>
    <property type="match status" value="1"/>
</dbReference>
<dbReference type="PANTHER" id="PTHR10947">
    <property type="entry name" value="PHENYLALANYL-TRNA SYNTHETASE BETA CHAIN AND LEUCINE-RICH REPEAT-CONTAINING PROTEIN 47"/>
    <property type="match status" value="1"/>
</dbReference>
<dbReference type="InterPro" id="IPR005121">
    <property type="entry name" value="Fdx_antiC-bd"/>
</dbReference>
<feature type="domain" description="B5" evidence="13">
    <location>
        <begin position="286"/>
        <end position="389"/>
    </location>
</feature>
<comment type="subcellular location">
    <subcellularLocation>
        <location evidence="11">Cytoplasm</location>
    </subcellularLocation>
</comment>
<dbReference type="HAMAP" id="MF_00283">
    <property type="entry name" value="Phe_tRNA_synth_beta1"/>
    <property type="match status" value="1"/>
</dbReference>
<dbReference type="PANTHER" id="PTHR10947:SF0">
    <property type="entry name" value="PHENYLALANINE--TRNA LIGASE BETA SUBUNIT"/>
    <property type="match status" value="1"/>
</dbReference>
<evidence type="ECO:0000256" key="4">
    <source>
        <dbReference type="ARBA" id="ARBA00022723"/>
    </source>
</evidence>
<sequence>MKFSYTLIKKLAPAVKSKKDLVEKLNEFAFEAVDLNGNSFEAALPANRYSDAASHIGIAREISAIYGKKFESPVFNLKSSNGGAPAKTNFKVLIKDRKLCSRYMGQYFENVKIGISPKWMRDILEECGLRPINNAVDAMNYAMLETGQPLHAFDYDKIAQAQIIVRRAKKGERIVSLDDKNYELNENILVIADAKKPLAIAGIKGGKTAEIGTNTKRIIVEAANFAGANIYRASKSLKLATDASLIFSHNISPVLAEIGLNRAKQLLEEIAGVKAGKAVDVNYAKPGKKVIKFDVEKFKKLIGVDLNAKACASYLEKLGFEIIQNTKYPEAEPRTNSFGIIRGRQVRYGAGKIQNTFFVNVPAWRRDISIFEDLAEEIARLYGYNKLKSQPPKIYIHPSGFEDQIVFKDKIRKVLTGFGFDEVLNYSFIGDDDLSRNPAWKNELLELENPISSQTKYMRPSLAPNLIKNIDSNFRFFDNIKIFEIGKVFYGNAPEKLNLGILIASKKDKQIFFELKGVIENMFKGIGLVDYMMPEPAKGDWVNDFAGNLISSEILKIESEEKTIGYLGRVDYSGAEAVLAEINLDILLELVEEEHEYRPLSKYPSIMRDVSVLVSPAVKVGKMMMFIQQSDLKYIEDVDMIDEYELNGKRSLTFRIIFQAEDHTLKEKEAGDEMEKIKKLLKSKFGAKIR</sequence>
<dbReference type="GO" id="GO:0003723">
    <property type="term" value="F:RNA binding"/>
    <property type="evidence" value="ECO:0007669"/>
    <property type="project" value="InterPro"/>
</dbReference>
<feature type="binding site" evidence="11">
    <location>
        <position position="373"/>
    </location>
    <ligand>
        <name>Mg(2+)</name>
        <dbReference type="ChEBI" id="CHEBI:18420"/>
        <note>shared with alpha subunit</note>
    </ligand>
</feature>
<dbReference type="Pfam" id="PF17759">
    <property type="entry name" value="tRNA_synthFbeta"/>
    <property type="match status" value="1"/>
</dbReference>
<dbReference type="EMBL" id="PFNM01000026">
    <property type="protein sequence ID" value="PIZ45001.1"/>
    <property type="molecule type" value="Genomic_DNA"/>
</dbReference>
<evidence type="ECO:0000313" key="14">
    <source>
        <dbReference type="EMBL" id="PIZ45001.1"/>
    </source>
</evidence>
<dbReference type="PROSITE" id="PS51483">
    <property type="entry name" value="B5"/>
    <property type="match status" value="1"/>
</dbReference>
<dbReference type="GO" id="GO:0004826">
    <property type="term" value="F:phenylalanine-tRNA ligase activity"/>
    <property type="evidence" value="ECO:0007669"/>
    <property type="project" value="UniProtKB-UniRule"/>
</dbReference>
<dbReference type="GO" id="GO:0000287">
    <property type="term" value="F:magnesium ion binding"/>
    <property type="evidence" value="ECO:0007669"/>
    <property type="project" value="UniProtKB-UniRule"/>
</dbReference>
<dbReference type="Gene3D" id="3.30.70.380">
    <property type="entry name" value="Ferrodoxin-fold anticodon-binding domain"/>
    <property type="match status" value="1"/>
</dbReference>
<dbReference type="SMART" id="SM00874">
    <property type="entry name" value="B5"/>
    <property type="match status" value="1"/>
</dbReference>
<feature type="binding site" evidence="11">
    <location>
        <position position="367"/>
    </location>
    <ligand>
        <name>Mg(2+)</name>
        <dbReference type="ChEBI" id="CHEBI:18420"/>
        <note>shared with alpha subunit</note>
    </ligand>
</feature>
<dbReference type="SUPFAM" id="SSF54991">
    <property type="entry name" value="Anticodon-binding domain of PheRS"/>
    <property type="match status" value="1"/>
</dbReference>
<dbReference type="InterPro" id="IPR005146">
    <property type="entry name" value="B3/B4_tRNA-bd"/>
</dbReference>
<comment type="subunit">
    <text evidence="2 11">Tetramer of two alpha and two beta subunits.</text>
</comment>
<dbReference type="InterPro" id="IPR020825">
    <property type="entry name" value="Phe-tRNA_synthase-like_B3/B4"/>
</dbReference>
<dbReference type="SUPFAM" id="SSF56037">
    <property type="entry name" value="PheT/TilS domain"/>
    <property type="match status" value="1"/>
</dbReference>
<evidence type="ECO:0000256" key="1">
    <source>
        <dbReference type="ARBA" id="ARBA00008653"/>
    </source>
</evidence>
<dbReference type="SMART" id="SM00873">
    <property type="entry name" value="B3_4"/>
    <property type="match status" value="1"/>
</dbReference>
<keyword evidence="3 11" id="KW-0436">Ligase</keyword>
<dbReference type="Pfam" id="PF03147">
    <property type="entry name" value="FDX-ACB"/>
    <property type="match status" value="1"/>
</dbReference>
<comment type="similarity">
    <text evidence="1 11">Belongs to the phenylalanyl-tRNA synthetase beta subunit family. Type 1 subfamily.</text>
</comment>
<name>A0A2M7TG61_9BACT</name>
<comment type="catalytic activity">
    <reaction evidence="10 11">
        <text>tRNA(Phe) + L-phenylalanine + ATP = L-phenylalanyl-tRNA(Phe) + AMP + diphosphate + H(+)</text>
        <dbReference type="Rhea" id="RHEA:19413"/>
        <dbReference type="Rhea" id="RHEA-COMP:9668"/>
        <dbReference type="Rhea" id="RHEA-COMP:9699"/>
        <dbReference type="ChEBI" id="CHEBI:15378"/>
        <dbReference type="ChEBI" id="CHEBI:30616"/>
        <dbReference type="ChEBI" id="CHEBI:33019"/>
        <dbReference type="ChEBI" id="CHEBI:58095"/>
        <dbReference type="ChEBI" id="CHEBI:78442"/>
        <dbReference type="ChEBI" id="CHEBI:78531"/>
        <dbReference type="ChEBI" id="CHEBI:456215"/>
        <dbReference type="EC" id="6.1.1.20"/>
    </reaction>
</comment>
<reference evidence="15" key="1">
    <citation type="submission" date="2017-09" db="EMBL/GenBank/DDBJ databases">
        <title>Depth-based differentiation of microbial function through sediment-hosted aquifers and enrichment of novel symbionts in the deep terrestrial subsurface.</title>
        <authorList>
            <person name="Probst A.J."/>
            <person name="Ladd B."/>
            <person name="Jarett J.K."/>
            <person name="Geller-Mcgrath D.E."/>
            <person name="Sieber C.M.K."/>
            <person name="Emerson J.B."/>
            <person name="Anantharaman K."/>
            <person name="Thomas B.C."/>
            <person name="Malmstrom R."/>
            <person name="Stieglmeier M."/>
            <person name="Klingl A."/>
            <person name="Woyke T."/>
            <person name="Ryan C.M."/>
            <person name="Banfield J.F."/>
        </authorList>
    </citation>
    <scope>NUCLEOTIDE SEQUENCE [LARGE SCALE GENOMIC DNA]</scope>
</reference>
<evidence type="ECO:0000256" key="5">
    <source>
        <dbReference type="ARBA" id="ARBA00022741"/>
    </source>
</evidence>
<evidence type="ECO:0000259" key="13">
    <source>
        <dbReference type="PROSITE" id="PS51483"/>
    </source>
</evidence>
<evidence type="ECO:0000313" key="15">
    <source>
        <dbReference type="Proteomes" id="UP000230553"/>
    </source>
</evidence>
<evidence type="ECO:0000256" key="9">
    <source>
        <dbReference type="ARBA" id="ARBA00023146"/>
    </source>
</evidence>
<dbReference type="SUPFAM" id="SSF55681">
    <property type="entry name" value="Class II aaRS and biotin synthetases"/>
    <property type="match status" value="1"/>
</dbReference>
<dbReference type="EC" id="6.1.1.20" evidence="11"/>
<dbReference type="Gene3D" id="3.30.56.10">
    <property type="match status" value="2"/>
</dbReference>
<evidence type="ECO:0000259" key="12">
    <source>
        <dbReference type="PROSITE" id="PS51447"/>
    </source>
</evidence>
<dbReference type="GO" id="GO:0006432">
    <property type="term" value="P:phenylalanyl-tRNA aminoacylation"/>
    <property type="evidence" value="ECO:0007669"/>
    <property type="project" value="UniProtKB-UniRule"/>
</dbReference>
<organism evidence="14 15">
    <name type="scientific">Candidatus Wolfebacteria bacterium CG_4_10_14_0_2_um_filter_39_18</name>
    <dbReference type="NCBI Taxonomy" id="1975061"/>
    <lineage>
        <taxon>Bacteria</taxon>
        <taxon>Candidatus Wolfeibacteriota</taxon>
    </lineage>
</organism>
<protein>
    <recommendedName>
        <fullName evidence="11">Phenylalanine--tRNA ligase beta subunit</fullName>
        <ecNumber evidence="11">6.1.1.20</ecNumber>
    </recommendedName>
    <alternativeName>
        <fullName evidence="11">Phenylalanyl-tRNA synthetase beta subunit</fullName>
        <shortName evidence="11">PheRS</shortName>
    </alternativeName>
</protein>
<keyword evidence="5 11" id="KW-0547">Nucleotide-binding</keyword>
<dbReference type="InterPro" id="IPR045060">
    <property type="entry name" value="Phe-tRNA-ligase_IIc_bsu"/>
</dbReference>
<dbReference type="InterPro" id="IPR045864">
    <property type="entry name" value="aa-tRNA-synth_II/BPL/LPL"/>
</dbReference>
<keyword evidence="8 11" id="KW-0648">Protein biosynthesis</keyword>
<comment type="cofactor">
    <cofactor evidence="11">
        <name>Mg(2+)</name>
        <dbReference type="ChEBI" id="CHEBI:18420"/>
    </cofactor>
    <text evidence="11">Binds 2 magnesium ions per tetramer.</text>
</comment>
<evidence type="ECO:0000256" key="2">
    <source>
        <dbReference type="ARBA" id="ARBA00011209"/>
    </source>
</evidence>
<accession>A0A2M7TG61</accession>
<evidence type="ECO:0000256" key="3">
    <source>
        <dbReference type="ARBA" id="ARBA00022598"/>
    </source>
</evidence>
<feature type="domain" description="FDX-ACB" evidence="12">
    <location>
        <begin position="601"/>
        <end position="690"/>
    </location>
</feature>
<comment type="caution">
    <text evidence="14">The sequence shown here is derived from an EMBL/GenBank/DDBJ whole genome shotgun (WGS) entry which is preliminary data.</text>
</comment>
<dbReference type="InterPro" id="IPR005147">
    <property type="entry name" value="tRNA_synthase_B5-dom"/>
</dbReference>
<keyword evidence="9 11" id="KW-0030">Aminoacyl-tRNA synthetase</keyword>
<dbReference type="Pfam" id="PF03484">
    <property type="entry name" value="B5"/>
    <property type="match status" value="1"/>
</dbReference>
<feature type="binding site" evidence="11">
    <location>
        <position position="377"/>
    </location>
    <ligand>
        <name>Mg(2+)</name>
        <dbReference type="ChEBI" id="CHEBI:18420"/>
        <note>shared with alpha subunit</note>
    </ligand>
</feature>
<dbReference type="GO" id="GO:0005524">
    <property type="term" value="F:ATP binding"/>
    <property type="evidence" value="ECO:0007669"/>
    <property type="project" value="UniProtKB-UniRule"/>
</dbReference>
<dbReference type="GO" id="GO:0009328">
    <property type="term" value="C:phenylalanine-tRNA ligase complex"/>
    <property type="evidence" value="ECO:0007669"/>
    <property type="project" value="TreeGrafter"/>
</dbReference>
<dbReference type="Gene3D" id="3.50.40.10">
    <property type="entry name" value="Phenylalanyl-trna Synthetase, Chain B, domain 3"/>
    <property type="match status" value="1"/>
</dbReference>
<keyword evidence="4 11" id="KW-0479">Metal-binding</keyword>
<evidence type="ECO:0000256" key="10">
    <source>
        <dbReference type="ARBA" id="ARBA00049255"/>
    </source>
</evidence>
<dbReference type="Proteomes" id="UP000230553">
    <property type="component" value="Unassembled WGS sequence"/>
</dbReference>
<proteinExistence type="inferred from homology"/>
<gene>
    <name evidence="11" type="primary">pheT</name>
    <name evidence="14" type="ORF">COY31_01305</name>
</gene>
<keyword evidence="6 11" id="KW-0067">ATP-binding</keyword>
<dbReference type="InterPro" id="IPR004532">
    <property type="entry name" value="Phe-tRNA-ligase_IIc_bsu_bact"/>
</dbReference>
<evidence type="ECO:0000256" key="6">
    <source>
        <dbReference type="ARBA" id="ARBA00022840"/>
    </source>
</evidence>
<dbReference type="AlphaFoldDB" id="A0A2M7TG61"/>
<evidence type="ECO:0000256" key="7">
    <source>
        <dbReference type="ARBA" id="ARBA00022842"/>
    </source>
</evidence>
<dbReference type="Pfam" id="PF03483">
    <property type="entry name" value="B3_4"/>
    <property type="match status" value="1"/>
</dbReference>
<keyword evidence="11" id="KW-0963">Cytoplasm</keyword>
<evidence type="ECO:0000256" key="8">
    <source>
        <dbReference type="ARBA" id="ARBA00022917"/>
    </source>
</evidence>
<dbReference type="InterPro" id="IPR041616">
    <property type="entry name" value="PheRS_beta_core"/>
</dbReference>
<keyword evidence="7 11" id="KW-0460">Magnesium</keyword>
<dbReference type="InterPro" id="IPR009061">
    <property type="entry name" value="DNA-bd_dom_put_sf"/>
</dbReference>
<evidence type="ECO:0000256" key="11">
    <source>
        <dbReference type="HAMAP-Rule" id="MF_00283"/>
    </source>
</evidence>
<dbReference type="SMART" id="SM00896">
    <property type="entry name" value="FDX-ACB"/>
    <property type="match status" value="1"/>
</dbReference>